<dbReference type="NCBIfam" id="TIGR00738">
    <property type="entry name" value="rrf2_super"/>
    <property type="match status" value="1"/>
</dbReference>
<evidence type="ECO:0000256" key="1">
    <source>
        <dbReference type="ARBA" id="ARBA00023125"/>
    </source>
</evidence>
<dbReference type="InterPro" id="IPR036390">
    <property type="entry name" value="WH_DNA-bd_sf"/>
</dbReference>
<dbReference type="PANTHER" id="PTHR33221">
    <property type="entry name" value="WINGED HELIX-TURN-HELIX TRANSCRIPTIONAL REGULATOR, RRF2 FAMILY"/>
    <property type="match status" value="1"/>
</dbReference>
<gene>
    <name evidence="2" type="ORF">ABUE30_17930</name>
</gene>
<sequence>MQLTLFTDYCIRSLIMVSTRPPEQLTTISEIADKYQLSRNHVVKVVHRLGQLGYLYTQRGKNGGMRLARPAEEIHIGTLIRDVEPHHSLMNCSAPHCCLTHQCRMKSILAKASQLFYNELDRYSLADIIKEPEAVFEILNVHDEFF</sequence>
<keyword evidence="3" id="KW-1185">Reference proteome</keyword>
<proteinExistence type="predicted"/>
<dbReference type="InterPro" id="IPR000944">
    <property type="entry name" value="Tscrpt_reg_Rrf2"/>
</dbReference>
<name>A0ABW9GC61_9GAMM</name>
<dbReference type="PANTHER" id="PTHR33221:SF4">
    <property type="entry name" value="HTH-TYPE TRANSCRIPTIONAL REPRESSOR NSRR"/>
    <property type="match status" value="1"/>
</dbReference>
<dbReference type="EMBL" id="JBEQCT010000013">
    <property type="protein sequence ID" value="MFM2486914.1"/>
    <property type="molecule type" value="Genomic_DNA"/>
</dbReference>
<dbReference type="Gene3D" id="1.10.10.10">
    <property type="entry name" value="Winged helix-like DNA-binding domain superfamily/Winged helix DNA-binding domain"/>
    <property type="match status" value="1"/>
</dbReference>
<dbReference type="SUPFAM" id="SSF46785">
    <property type="entry name" value="Winged helix' DNA-binding domain"/>
    <property type="match status" value="1"/>
</dbReference>
<dbReference type="InterPro" id="IPR036388">
    <property type="entry name" value="WH-like_DNA-bd_sf"/>
</dbReference>
<comment type="caution">
    <text evidence="2">The sequence shown here is derived from an EMBL/GenBank/DDBJ whole genome shotgun (WGS) entry which is preliminary data.</text>
</comment>
<organism evidence="2 3">
    <name type="scientific">Celerinatantimonas yamalensis</name>
    <dbReference type="NCBI Taxonomy" id="559956"/>
    <lineage>
        <taxon>Bacteria</taxon>
        <taxon>Pseudomonadati</taxon>
        <taxon>Pseudomonadota</taxon>
        <taxon>Gammaproteobacteria</taxon>
        <taxon>Celerinatantimonadaceae</taxon>
        <taxon>Celerinatantimonas</taxon>
    </lineage>
</organism>
<accession>A0ABW9GC61</accession>
<evidence type="ECO:0000313" key="3">
    <source>
        <dbReference type="Proteomes" id="UP001629953"/>
    </source>
</evidence>
<protein>
    <submittedName>
        <fullName evidence="2">Rrf2 family transcriptional regulator</fullName>
    </submittedName>
</protein>
<evidence type="ECO:0000313" key="2">
    <source>
        <dbReference type="EMBL" id="MFM2486914.1"/>
    </source>
</evidence>
<keyword evidence="1" id="KW-0238">DNA-binding</keyword>
<dbReference type="PROSITE" id="PS51197">
    <property type="entry name" value="HTH_RRF2_2"/>
    <property type="match status" value="1"/>
</dbReference>
<dbReference type="Proteomes" id="UP001629953">
    <property type="component" value="Unassembled WGS sequence"/>
</dbReference>
<dbReference type="Pfam" id="PF02082">
    <property type="entry name" value="Rrf2"/>
    <property type="match status" value="1"/>
</dbReference>
<dbReference type="RefSeq" id="WP_408625214.1">
    <property type="nucleotide sequence ID" value="NZ_JBEQCT010000013.1"/>
</dbReference>
<reference evidence="2 3" key="1">
    <citation type="journal article" date="2013" name="Int. J. Syst. Evol. Microbiol.">
        <title>Celerinatantimonas yamalensis sp. nov., a cold-adapted diazotrophic bacterium from a cold permafrost brine.</title>
        <authorList>
            <person name="Shcherbakova V."/>
            <person name="Chuvilskaya N."/>
            <person name="Rivkina E."/>
            <person name="Demidov N."/>
            <person name="Uchaeva V."/>
            <person name="Suetin S."/>
            <person name="Suzina N."/>
            <person name="Gilichinsky D."/>
        </authorList>
    </citation>
    <scope>NUCLEOTIDE SEQUENCE [LARGE SCALE GENOMIC DNA]</scope>
    <source>
        <strain evidence="2 3">C7</strain>
    </source>
</reference>